<dbReference type="GO" id="GO:0015627">
    <property type="term" value="C:type II protein secretion system complex"/>
    <property type="evidence" value="ECO:0007669"/>
    <property type="project" value="TreeGrafter"/>
</dbReference>
<gene>
    <name evidence="4" type="ORF">DY240_27185</name>
</gene>
<dbReference type="Pfam" id="PF12836">
    <property type="entry name" value="HHH_3"/>
    <property type="match status" value="1"/>
</dbReference>
<dbReference type="EMBL" id="QUAL01000404">
    <property type="protein sequence ID" value="RIQ12416.1"/>
    <property type="molecule type" value="Genomic_DNA"/>
</dbReference>
<keyword evidence="4" id="KW-0238">DNA-binding</keyword>
<dbReference type="OrthoDB" id="9758724at2"/>
<accession>A0A418KHY6</accession>
<dbReference type="AlphaFoldDB" id="A0A418KHY6"/>
<dbReference type="Gene3D" id="1.10.150.320">
    <property type="entry name" value="Photosystem II 12 kDa extrinsic protein"/>
    <property type="match status" value="1"/>
</dbReference>
<dbReference type="Proteomes" id="UP000284057">
    <property type="component" value="Unassembled WGS sequence"/>
</dbReference>
<keyword evidence="2" id="KW-0472">Membrane</keyword>
<dbReference type="InterPro" id="IPR004509">
    <property type="entry name" value="Competence_ComEA_HhH"/>
</dbReference>
<proteinExistence type="predicted"/>
<keyword evidence="5" id="KW-1185">Reference proteome</keyword>
<feature type="compositionally biased region" description="Low complexity" evidence="1">
    <location>
        <begin position="87"/>
        <end position="96"/>
    </location>
</feature>
<feature type="compositionally biased region" description="Low complexity" evidence="1">
    <location>
        <begin position="25"/>
        <end position="45"/>
    </location>
</feature>
<dbReference type="RefSeq" id="WP_119662800.1">
    <property type="nucleotide sequence ID" value="NZ_QUAL01000404.1"/>
</dbReference>
<evidence type="ECO:0000256" key="2">
    <source>
        <dbReference type="SAM" id="Phobius"/>
    </source>
</evidence>
<feature type="region of interest" description="Disordered" evidence="1">
    <location>
        <begin position="245"/>
        <end position="268"/>
    </location>
</feature>
<protein>
    <submittedName>
        <fullName evidence="4">ComEA family DNA-binding protein</fullName>
    </submittedName>
</protein>
<dbReference type="GO" id="GO:0003677">
    <property type="term" value="F:DNA binding"/>
    <property type="evidence" value="ECO:0007669"/>
    <property type="project" value="UniProtKB-KW"/>
</dbReference>
<feature type="region of interest" description="Disordered" evidence="1">
    <location>
        <begin position="25"/>
        <end position="96"/>
    </location>
</feature>
<dbReference type="InterPro" id="IPR010994">
    <property type="entry name" value="RuvA_2-like"/>
</dbReference>
<dbReference type="NCBIfam" id="TIGR00426">
    <property type="entry name" value="competence protein ComEA helix-hairpin-helix repeat region"/>
    <property type="match status" value="1"/>
</dbReference>
<evidence type="ECO:0000313" key="5">
    <source>
        <dbReference type="Proteomes" id="UP000284057"/>
    </source>
</evidence>
<name>A0A418KHY6_9ACTN</name>
<organism evidence="4 5">
    <name type="scientific">Jiangella rhizosphaerae</name>
    <dbReference type="NCBI Taxonomy" id="2293569"/>
    <lineage>
        <taxon>Bacteria</taxon>
        <taxon>Bacillati</taxon>
        <taxon>Actinomycetota</taxon>
        <taxon>Actinomycetes</taxon>
        <taxon>Jiangellales</taxon>
        <taxon>Jiangellaceae</taxon>
        <taxon>Jiangella</taxon>
    </lineage>
</organism>
<dbReference type="Pfam" id="PF10531">
    <property type="entry name" value="SLBB"/>
    <property type="match status" value="1"/>
</dbReference>
<dbReference type="SUPFAM" id="SSF47781">
    <property type="entry name" value="RuvA domain 2-like"/>
    <property type="match status" value="1"/>
</dbReference>
<dbReference type="InterPro" id="IPR019554">
    <property type="entry name" value="Soluble_ligand-bd"/>
</dbReference>
<dbReference type="GO" id="GO:0015628">
    <property type="term" value="P:protein secretion by the type II secretion system"/>
    <property type="evidence" value="ECO:0007669"/>
    <property type="project" value="TreeGrafter"/>
</dbReference>
<dbReference type="Gene3D" id="3.10.560.10">
    <property type="entry name" value="Outer membrane lipoprotein wza domain like"/>
    <property type="match status" value="1"/>
</dbReference>
<feature type="compositionally biased region" description="Low complexity" evidence="1">
    <location>
        <begin position="259"/>
        <end position="268"/>
    </location>
</feature>
<dbReference type="PANTHER" id="PTHR21180:SF32">
    <property type="entry name" value="ENDONUCLEASE_EXONUCLEASE_PHOSPHATASE FAMILY DOMAIN-CONTAINING PROTEIN 1"/>
    <property type="match status" value="1"/>
</dbReference>
<evidence type="ECO:0000256" key="1">
    <source>
        <dbReference type="SAM" id="MobiDB-lite"/>
    </source>
</evidence>
<reference evidence="4 5" key="1">
    <citation type="submission" date="2018-09" db="EMBL/GenBank/DDBJ databases">
        <title>Isolation, diversity and antifungal activity of actinobacteria from wheat.</title>
        <authorList>
            <person name="Han C."/>
        </authorList>
    </citation>
    <scope>NUCLEOTIDE SEQUENCE [LARGE SCALE GENOMIC DNA]</scope>
    <source>
        <strain evidence="4 5">NEAU-YY265</strain>
    </source>
</reference>
<evidence type="ECO:0000259" key="3">
    <source>
        <dbReference type="Pfam" id="PF10531"/>
    </source>
</evidence>
<comment type="caution">
    <text evidence="4">The sequence shown here is derived from an EMBL/GenBank/DDBJ whole genome shotgun (WGS) entry which is preliminary data.</text>
</comment>
<dbReference type="PANTHER" id="PTHR21180">
    <property type="entry name" value="ENDONUCLEASE/EXONUCLEASE/PHOSPHATASE FAMILY DOMAIN-CONTAINING PROTEIN 1"/>
    <property type="match status" value="1"/>
</dbReference>
<feature type="domain" description="Soluble ligand binding" evidence="3">
    <location>
        <begin position="189"/>
        <end position="241"/>
    </location>
</feature>
<feature type="compositionally biased region" description="Pro residues" evidence="1">
    <location>
        <begin position="249"/>
        <end position="258"/>
    </location>
</feature>
<feature type="region of interest" description="Disordered" evidence="1">
    <location>
        <begin position="156"/>
        <end position="183"/>
    </location>
</feature>
<dbReference type="InterPro" id="IPR051675">
    <property type="entry name" value="Endo/Exo/Phosphatase_dom_1"/>
</dbReference>
<keyword evidence="2" id="KW-0812">Transmembrane</keyword>
<feature type="transmembrane region" description="Helical" evidence="2">
    <location>
        <begin position="115"/>
        <end position="138"/>
    </location>
</feature>
<keyword evidence="2" id="KW-1133">Transmembrane helix</keyword>
<evidence type="ECO:0000313" key="4">
    <source>
        <dbReference type="EMBL" id="RIQ12416.1"/>
    </source>
</evidence>
<sequence length="329" mass="33113">MRSFRSRSVDDHTAALARARVAHVAGRRWAGGADPAAAGPWYAPGRPDDEPDDEPDDWPTQPRPGEAAVGSAPFQARPADPAPPDVPAAVGASRAAPATDAAPAARLGRFGLERVQFAVIVLVVLVGGIGAAVLFLLARPEVVPIEPELVATGTAVATGAPPPTGAPADDAPPAGPPDASPTATSAPIIVHVAGLVARPGVVELPSGSRVVDAIEAAGGATPDADLTPLNLARILADGEQVLVTADPPAAAPPAPPAGSPGSATPSVPVNLNTATAAELETLPGIGPALAGRILDWREQNGRFTSIDELREVSGIGEQRFAQLQPLVTL</sequence>